<dbReference type="AlphaFoldDB" id="A0A1G9VV54"/>
<evidence type="ECO:0000313" key="3">
    <source>
        <dbReference type="EMBL" id="SDM75866.1"/>
    </source>
</evidence>
<dbReference type="EMBL" id="FNHL01000003">
    <property type="protein sequence ID" value="SDM75866.1"/>
    <property type="molecule type" value="Genomic_DNA"/>
</dbReference>
<name>A0A1G9VV54_9EURY</name>
<dbReference type="Proteomes" id="UP000199451">
    <property type="component" value="Unassembled WGS sequence"/>
</dbReference>
<dbReference type="RefSeq" id="WP_089697843.1">
    <property type="nucleotide sequence ID" value="NZ_FNHL01000003.1"/>
</dbReference>
<protein>
    <recommendedName>
        <fullName evidence="2">DUF8215 domain-containing protein</fullName>
    </recommendedName>
</protein>
<keyword evidence="1" id="KW-1133">Transmembrane helix</keyword>
<proteinExistence type="predicted"/>
<reference evidence="4" key="1">
    <citation type="submission" date="2016-10" db="EMBL/GenBank/DDBJ databases">
        <authorList>
            <person name="Varghese N."/>
            <person name="Submissions S."/>
        </authorList>
    </citation>
    <scope>NUCLEOTIDE SEQUENCE [LARGE SCALE GENOMIC DNA]</scope>
    <source>
        <strain evidence="4">CGMCC 1.10119</strain>
    </source>
</reference>
<evidence type="ECO:0000259" key="2">
    <source>
        <dbReference type="Pfam" id="PF26650"/>
    </source>
</evidence>
<accession>A0A1G9VV54</accession>
<keyword evidence="4" id="KW-1185">Reference proteome</keyword>
<feature type="transmembrane region" description="Helical" evidence="1">
    <location>
        <begin position="58"/>
        <end position="76"/>
    </location>
</feature>
<evidence type="ECO:0000256" key="1">
    <source>
        <dbReference type="SAM" id="Phobius"/>
    </source>
</evidence>
<sequence length="160" mass="17109">MPPNRGTDLSTEQRQLRPREENDALGTWLEHLFDAASEVFVFTAPVLAVVMLAGDAELTFVAVAALVTMVLGVGLQRQRPLGPPWPKVTPLLGLLRLVVYNVAFAATLWISEVAFTEPVVDISWASGPLVAPSLVAVVLLAALVVAFPYLTVALGLHGTE</sequence>
<gene>
    <name evidence="3" type="ORF">SAMN04487949_2514</name>
</gene>
<organism evidence="3 4">
    <name type="scientific">Halogranum gelatinilyticum</name>
    <dbReference type="NCBI Taxonomy" id="660521"/>
    <lineage>
        <taxon>Archaea</taxon>
        <taxon>Methanobacteriati</taxon>
        <taxon>Methanobacteriota</taxon>
        <taxon>Stenosarchaea group</taxon>
        <taxon>Halobacteria</taxon>
        <taxon>Halobacteriales</taxon>
        <taxon>Haloferacaceae</taxon>
    </lineage>
</organism>
<feature type="transmembrane region" description="Helical" evidence="1">
    <location>
        <begin position="130"/>
        <end position="156"/>
    </location>
</feature>
<feature type="domain" description="DUF8215" evidence="2">
    <location>
        <begin position="22"/>
        <end position="153"/>
    </location>
</feature>
<dbReference type="STRING" id="660521.SAMN04487949_2514"/>
<keyword evidence="1" id="KW-0812">Transmembrane</keyword>
<dbReference type="InterPro" id="IPR058528">
    <property type="entry name" value="DUF8215"/>
</dbReference>
<feature type="transmembrane region" description="Helical" evidence="1">
    <location>
        <begin position="88"/>
        <end position="110"/>
    </location>
</feature>
<dbReference type="OrthoDB" id="282715at2157"/>
<evidence type="ECO:0000313" key="4">
    <source>
        <dbReference type="Proteomes" id="UP000199451"/>
    </source>
</evidence>
<keyword evidence="1" id="KW-0472">Membrane</keyword>
<dbReference type="Pfam" id="PF26650">
    <property type="entry name" value="DUF8215"/>
    <property type="match status" value="1"/>
</dbReference>